<dbReference type="Gene3D" id="3.30.420.10">
    <property type="entry name" value="Ribonuclease H-like superfamily/Ribonuclease H"/>
    <property type="match status" value="1"/>
</dbReference>
<keyword evidence="6" id="KW-0255">Endonuclease</keyword>
<keyword evidence="5" id="KW-0479">Metal-binding</keyword>
<dbReference type="PANTHER" id="PTHR10642">
    <property type="entry name" value="RIBONUCLEASE H1"/>
    <property type="match status" value="1"/>
</dbReference>
<dbReference type="InterPro" id="IPR043764">
    <property type="entry name" value="DUF5710"/>
</dbReference>
<feature type="domain" description="RNase H type-1" evidence="8">
    <location>
        <begin position="1"/>
        <end position="148"/>
    </location>
</feature>
<reference evidence="9" key="1">
    <citation type="journal article" date="2020" name="Nature">
        <title>Giant virus diversity and host interactions through global metagenomics.</title>
        <authorList>
            <person name="Schulz F."/>
            <person name="Roux S."/>
            <person name="Paez-Espino D."/>
            <person name="Jungbluth S."/>
            <person name="Walsh D.A."/>
            <person name="Denef V.J."/>
            <person name="McMahon K.D."/>
            <person name="Konstantinidis K.T."/>
            <person name="Eloe-Fadrosh E.A."/>
            <person name="Kyrpides N.C."/>
            <person name="Woyke T."/>
        </authorList>
    </citation>
    <scope>NUCLEOTIDE SEQUENCE</scope>
    <source>
        <strain evidence="9">GVMAG-M-3300027736-24</strain>
    </source>
</reference>
<dbReference type="GO" id="GO:0004523">
    <property type="term" value="F:RNA-DNA hybrid ribonuclease activity"/>
    <property type="evidence" value="ECO:0007669"/>
    <property type="project" value="UniProtKB-EC"/>
</dbReference>
<evidence type="ECO:0000259" key="8">
    <source>
        <dbReference type="PROSITE" id="PS50879"/>
    </source>
</evidence>
<dbReference type="GO" id="GO:0003676">
    <property type="term" value="F:nucleic acid binding"/>
    <property type="evidence" value="ECO:0007669"/>
    <property type="project" value="InterPro"/>
</dbReference>
<dbReference type="InterPro" id="IPR036397">
    <property type="entry name" value="RNaseH_sf"/>
</dbReference>
<evidence type="ECO:0000256" key="3">
    <source>
        <dbReference type="ARBA" id="ARBA00012180"/>
    </source>
</evidence>
<protein>
    <recommendedName>
        <fullName evidence="3">ribonuclease H</fullName>
        <ecNumber evidence="3">3.1.26.4</ecNumber>
    </recommendedName>
</protein>
<dbReference type="EC" id="3.1.26.4" evidence="3"/>
<evidence type="ECO:0000313" key="9">
    <source>
        <dbReference type="EMBL" id="QHU05536.1"/>
    </source>
</evidence>
<sequence length="199" mass="22627">MMYIYTDGACSNNGKPSALASIGIYIGPNDSRNVSRRITGKQTNNVAELTAIIEAYTIMKQDILSGKQITICSDSRYAIKCCTDYGKKCSANWDTLEIPNKDLVRHAYDLFCDLENVTFMYIKAHTGKTDVHSLGNAEADKLATSAFPKFAIPERIYLDVSYDQKDIAKQLECKWDIKKKKWYIYDDNTKKDLIINMFK</sequence>
<proteinExistence type="inferred from homology"/>
<evidence type="ECO:0000256" key="5">
    <source>
        <dbReference type="ARBA" id="ARBA00022723"/>
    </source>
</evidence>
<keyword evidence="7" id="KW-0378">Hydrolase</keyword>
<dbReference type="CDD" id="cd09280">
    <property type="entry name" value="RNase_HI_eukaryote_like"/>
    <property type="match status" value="1"/>
</dbReference>
<evidence type="ECO:0000256" key="6">
    <source>
        <dbReference type="ARBA" id="ARBA00022759"/>
    </source>
</evidence>
<dbReference type="PROSITE" id="PS50879">
    <property type="entry name" value="RNASE_H_1"/>
    <property type="match status" value="1"/>
</dbReference>
<evidence type="ECO:0000256" key="2">
    <source>
        <dbReference type="ARBA" id="ARBA00005300"/>
    </source>
</evidence>
<evidence type="ECO:0000256" key="4">
    <source>
        <dbReference type="ARBA" id="ARBA00022722"/>
    </source>
</evidence>
<dbReference type="Pfam" id="PF18974">
    <property type="entry name" value="DUF5710"/>
    <property type="match status" value="1"/>
</dbReference>
<evidence type="ECO:0000256" key="7">
    <source>
        <dbReference type="ARBA" id="ARBA00022801"/>
    </source>
</evidence>
<dbReference type="SUPFAM" id="SSF53098">
    <property type="entry name" value="Ribonuclease H-like"/>
    <property type="match status" value="1"/>
</dbReference>
<organism evidence="9">
    <name type="scientific">viral metagenome</name>
    <dbReference type="NCBI Taxonomy" id="1070528"/>
    <lineage>
        <taxon>unclassified sequences</taxon>
        <taxon>metagenomes</taxon>
        <taxon>organismal metagenomes</taxon>
    </lineage>
</organism>
<dbReference type="AlphaFoldDB" id="A0A6C0JL95"/>
<accession>A0A6C0JL95</accession>
<dbReference type="InterPro" id="IPR002156">
    <property type="entry name" value="RNaseH_domain"/>
</dbReference>
<dbReference type="Pfam" id="PF00075">
    <property type="entry name" value="RNase_H"/>
    <property type="match status" value="1"/>
</dbReference>
<dbReference type="GO" id="GO:0043137">
    <property type="term" value="P:DNA replication, removal of RNA primer"/>
    <property type="evidence" value="ECO:0007669"/>
    <property type="project" value="TreeGrafter"/>
</dbReference>
<comment type="catalytic activity">
    <reaction evidence="1">
        <text>Endonucleolytic cleavage to 5'-phosphomonoester.</text>
        <dbReference type="EC" id="3.1.26.4"/>
    </reaction>
</comment>
<dbReference type="EMBL" id="MN740417">
    <property type="protein sequence ID" value="QHU05536.1"/>
    <property type="molecule type" value="Genomic_DNA"/>
</dbReference>
<keyword evidence="4" id="KW-0540">Nuclease</keyword>
<comment type="similarity">
    <text evidence="2">Belongs to the RNase H family.</text>
</comment>
<name>A0A6C0JL95_9ZZZZ</name>
<dbReference type="InterPro" id="IPR012337">
    <property type="entry name" value="RNaseH-like_sf"/>
</dbReference>
<dbReference type="InterPro" id="IPR050092">
    <property type="entry name" value="RNase_H"/>
</dbReference>
<dbReference type="GO" id="GO:0046872">
    <property type="term" value="F:metal ion binding"/>
    <property type="evidence" value="ECO:0007669"/>
    <property type="project" value="UniProtKB-KW"/>
</dbReference>
<evidence type="ECO:0000256" key="1">
    <source>
        <dbReference type="ARBA" id="ARBA00000077"/>
    </source>
</evidence>
<dbReference type="PANTHER" id="PTHR10642:SF26">
    <property type="entry name" value="RIBONUCLEASE H1"/>
    <property type="match status" value="1"/>
</dbReference>